<proteinExistence type="predicted"/>
<protein>
    <submittedName>
        <fullName evidence="6">Keratin, type I cytoskeletal 18</fullName>
    </submittedName>
</protein>
<dbReference type="GO" id="GO:0005198">
    <property type="term" value="F:structural molecule activity"/>
    <property type="evidence" value="ECO:0007669"/>
    <property type="project" value="InterPro"/>
</dbReference>
<evidence type="ECO:0000256" key="2">
    <source>
        <dbReference type="ARBA" id="ARBA00022744"/>
    </source>
</evidence>
<dbReference type="GO" id="GO:0045095">
    <property type="term" value="C:keratin filament"/>
    <property type="evidence" value="ECO:0007669"/>
    <property type="project" value="TreeGrafter"/>
</dbReference>
<dbReference type="PANTHER" id="PTHR23239">
    <property type="entry name" value="INTERMEDIATE FILAMENT"/>
    <property type="match status" value="1"/>
</dbReference>
<evidence type="ECO:0000256" key="1">
    <source>
        <dbReference type="ARBA" id="ARBA00022553"/>
    </source>
</evidence>
<evidence type="ECO:0000259" key="5">
    <source>
        <dbReference type="Pfam" id="PF00038"/>
    </source>
</evidence>
<keyword evidence="2" id="KW-0416">Keratin</keyword>
<dbReference type="Proteomes" id="UP000028990">
    <property type="component" value="Unassembled WGS sequence"/>
</dbReference>
<dbReference type="Pfam" id="PF00038">
    <property type="entry name" value="Filament"/>
    <property type="match status" value="1"/>
</dbReference>
<keyword evidence="3" id="KW-0403">Intermediate filament</keyword>
<keyword evidence="7" id="KW-1185">Reference proteome</keyword>
<name>A0A091DUQ6_FUKDA</name>
<dbReference type="PANTHER" id="PTHR23239:SF349">
    <property type="entry name" value="KERATIN, TYPE I CYTOSKELETAL 18"/>
    <property type="match status" value="1"/>
</dbReference>
<evidence type="ECO:0000313" key="6">
    <source>
        <dbReference type="EMBL" id="KFO35854.1"/>
    </source>
</evidence>
<keyword evidence="4" id="KW-0175">Coiled coil</keyword>
<reference evidence="6 7" key="1">
    <citation type="submission" date="2013-11" db="EMBL/GenBank/DDBJ databases">
        <title>The Damaraland mole rat (Fukomys damarensis) genome and evolution of African mole rats.</title>
        <authorList>
            <person name="Gladyshev V.N."/>
            <person name="Fang X."/>
        </authorList>
    </citation>
    <scope>NUCLEOTIDE SEQUENCE [LARGE SCALE GENOMIC DNA]</scope>
    <source>
        <tissue evidence="6">Liver</tissue>
    </source>
</reference>
<keyword evidence="1" id="KW-0597">Phosphoprotein</keyword>
<dbReference type="GO" id="GO:0045104">
    <property type="term" value="P:intermediate filament cytoskeleton organization"/>
    <property type="evidence" value="ECO:0007669"/>
    <property type="project" value="TreeGrafter"/>
</dbReference>
<organism evidence="6 7">
    <name type="scientific">Fukomys damarensis</name>
    <name type="common">Damaraland mole rat</name>
    <name type="synonym">Cryptomys damarensis</name>
    <dbReference type="NCBI Taxonomy" id="885580"/>
    <lineage>
        <taxon>Eukaryota</taxon>
        <taxon>Metazoa</taxon>
        <taxon>Chordata</taxon>
        <taxon>Craniata</taxon>
        <taxon>Vertebrata</taxon>
        <taxon>Euteleostomi</taxon>
        <taxon>Mammalia</taxon>
        <taxon>Eutheria</taxon>
        <taxon>Euarchontoglires</taxon>
        <taxon>Glires</taxon>
        <taxon>Rodentia</taxon>
        <taxon>Hystricomorpha</taxon>
        <taxon>Bathyergidae</taxon>
        <taxon>Fukomys</taxon>
    </lineage>
</organism>
<evidence type="ECO:0000256" key="4">
    <source>
        <dbReference type="ARBA" id="ARBA00023054"/>
    </source>
</evidence>
<gene>
    <name evidence="6" type="ORF">H920_02711</name>
</gene>
<feature type="domain" description="IF rod" evidence="5">
    <location>
        <begin position="34"/>
        <end position="113"/>
    </location>
</feature>
<evidence type="ECO:0000313" key="7">
    <source>
        <dbReference type="Proteomes" id="UP000028990"/>
    </source>
</evidence>
<accession>A0A091DUQ6</accession>
<dbReference type="AlphaFoldDB" id="A0A091DUQ6"/>
<dbReference type="InterPro" id="IPR002957">
    <property type="entry name" value="Keratin_I"/>
</dbReference>
<evidence type="ECO:0000256" key="3">
    <source>
        <dbReference type="ARBA" id="ARBA00022754"/>
    </source>
</evidence>
<sequence length="119" mass="13234">MQEGVDRKLGMSLPGFFRQSPGKRSECGTKYGVRVTDDTNITGLQLDTETEAFKEELPFTKKNHKEKVKGLPAQTASLGFNMEVNATKSEDLSKILGDIWASYKELAQKNHPDCQDGKP</sequence>
<dbReference type="EMBL" id="KN121627">
    <property type="protein sequence ID" value="KFO35854.1"/>
    <property type="molecule type" value="Genomic_DNA"/>
</dbReference>
<dbReference type="InterPro" id="IPR039008">
    <property type="entry name" value="IF_rod_dom"/>
</dbReference>